<comment type="subcellular location">
    <subcellularLocation>
        <location evidence="1">Cytoplasm</location>
    </subcellularLocation>
</comment>
<dbReference type="eggNOG" id="KOG3958">
    <property type="taxonomic scope" value="Eukaryota"/>
</dbReference>
<dbReference type="Proteomes" id="UP000054408">
    <property type="component" value="Unassembled WGS sequence"/>
</dbReference>
<dbReference type="Pfam" id="PF04912">
    <property type="entry name" value="Dynamitin"/>
    <property type="match status" value="1"/>
</dbReference>
<evidence type="ECO:0000256" key="2">
    <source>
        <dbReference type="ARBA" id="ARBA00022490"/>
    </source>
</evidence>
<dbReference type="STRING" id="461836.A0A0L0DQD7"/>
<dbReference type="PANTHER" id="PTHR15346">
    <property type="entry name" value="DYNACTIN SUBUNIT"/>
    <property type="match status" value="1"/>
</dbReference>
<evidence type="ECO:0000313" key="6">
    <source>
        <dbReference type="Proteomes" id="UP000054408"/>
    </source>
</evidence>
<evidence type="ECO:0000256" key="4">
    <source>
        <dbReference type="SAM" id="MobiDB-lite"/>
    </source>
</evidence>
<feature type="region of interest" description="Disordered" evidence="4">
    <location>
        <begin position="27"/>
        <end position="54"/>
    </location>
</feature>
<evidence type="ECO:0000256" key="3">
    <source>
        <dbReference type="SAM" id="Coils"/>
    </source>
</evidence>
<dbReference type="RefSeq" id="XP_013753639.1">
    <property type="nucleotide sequence ID" value="XM_013898185.1"/>
</dbReference>
<dbReference type="GO" id="GO:0005737">
    <property type="term" value="C:cytoplasm"/>
    <property type="evidence" value="ECO:0007669"/>
    <property type="project" value="UniProtKB-SubCell"/>
</dbReference>
<dbReference type="GO" id="GO:0007017">
    <property type="term" value="P:microtubule-based process"/>
    <property type="evidence" value="ECO:0007669"/>
    <property type="project" value="InterPro"/>
</dbReference>
<feature type="coiled-coil region" evidence="3">
    <location>
        <begin position="145"/>
        <end position="229"/>
    </location>
</feature>
<keyword evidence="6" id="KW-1185">Reference proteome</keyword>
<dbReference type="OrthoDB" id="4977at2759"/>
<dbReference type="InterPro" id="IPR028133">
    <property type="entry name" value="Dynamitin"/>
</dbReference>
<keyword evidence="2" id="KW-0963">Cytoplasm</keyword>
<proteinExistence type="predicted"/>
<dbReference type="GeneID" id="25568697"/>
<dbReference type="OMA" id="YKFGDWE"/>
<sequence>MSSSASAAKAMKLAKLGIDVDERDVFETPDVVAQGEEEGGEGGGGGAVGGEDEVDVPEVNSAKLSSAQHTAKRFADVPVGALVEEDMSDSVSRRGRRRRRVPGPPHELNPLVGLSRYEIGPTEAASQASGPAALLLRYHAVAGELQALDNDVNALADDKEAVESLAEEGVSLATMQNGLKSLKSQLDELRTSSTGAPVLDEDAALQATLKSQQAAADTLLAKLKSLQAAGAAGASTGADTDAPVTYSLYYRPELARLKQEATLGELSRRLSELERIVGQPPKAEDAASSAAISSDLVQAVARLDKRLTLLDDDELTKMQRKLAGLAAQLDEVLDKASAAESAHGFEAKLDTVYTAVEKWDAMADVVPAVVERLRTLAALHEDAANFGSRLEALSSAHTELTSSLSANASLLRTVQDNMAANMATIADNVSSIEARIAALS</sequence>
<protein>
    <submittedName>
        <fullName evidence="5">Dynactin subunit 2</fullName>
    </submittedName>
</protein>
<gene>
    <name evidence="5" type="ORF">AMSG_10482</name>
</gene>
<evidence type="ECO:0000256" key="1">
    <source>
        <dbReference type="ARBA" id="ARBA00004496"/>
    </source>
</evidence>
<feature type="region of interest" description="Disordered" evidence="4">
    <location>
        <begin position="86"/>
        <end position="109"/>
    </location>
</feature>
<dbReference type="AlphaFoldDB" id="A0A0L0DQD7"/>
<evidence type="ECO:0000313" key="5">
    <source>
        <dbReference type="EMBL" id="KNC54485.1"/>
    </source>
</evidence>
<keyword evidence="3" id="KW-0175">Coiled coil</keyword>
<reference evidence="5 6" key="1">
    <citation type="submission" date="2010-05" db="EMBL/GenBank/DDBJ databases">
        <title>The Genome Sequence of Thecamonas trahens ATCC 50062.</title>
        <authorList>
            <consortium name="The Broad Institute Genome Sequencing Platform"/>
            <person name="Russ C."/>
            <person name="Cuomo C."/>
            <person name="Shea T."/>
            <person name="Young S.K."/>
            <person name="Zeng Q."/>
            <person name="Koehrsen M."/>
            <person name="Haas B."/>
            <person name="Borodovsky M."/>
            <person name="Guigo R."/>
            <person name="Alvarado L."/>
            <person name="Berlin A."/>
            <person name="Bochicchio J."/>
            <person name="Borenstein D."/>
            <person name="Chapman S."/>
            <person name="Chen Z."/>
            <person name="Freedman E."/>
            <person name="Gellesch M."/>
            <person name="Goldberg J."/>
            <person name="Griggs A."/>
            <person name="Gujja S."/>
            <person name="Heilman E."/>
            <person name="Heiman D."/>
            <person name="Hepburn T."/>
            <person name="Howarth C."/>
            <person name="Jen D."/>
            <person name="Larson L."/>
            <person name="Mehta T."/>
            <person name="Park D."/>
            <person name="Pearson M."/>
            <person name="Roberts A."/>
            <person name="Saif S."/>
            <person name="Shenoy N."/>
            <person name="Sisk P."/>
            <person name="Stolte C."/>
            <person name="Sykes S."/>
            <person name="Thomson T."/>
            <person name="Walk T."/>
            <person name="White J."/>
            <person name="Yandava C."/>
            <person name="Burger G."/>
            <person name="Gray M.W."/>
            <person name="Holland P.W.H."/>
            <person name="King N."/>
            <person name="Lang F.B.F."/>
            <person name="Roger A.J."/>
            <person name="Ruiz-Trillo I."/>
            <person name="Lander E."/>
            <person name="Nusbaum C."/>
        </authorList>
    </citation>
    <scope>NUCLEOTIDE SEQUENCE [LARGE SCALE GENOMIC DNA]</scope>
    <source>
        <strain evidence="5 6">ATCC 50062</strain>
    </source>
</reference>
<organism evidence="5 6">
    <name type="scientific">Thecamonas trahens ATCC 50062</name>
    <dbReference type="NCBI Taxonomy" id="461836"/>
    <lineage>
        <taxon>Eukaryota</taxon>
        <taxon>Apusozoa</taxon>
        <taxon>Apusomonadida</taxon>
        <taxon>Apusomonadidae</taxon>
        <taxon>Thecamonas</taxon>
    </lineage>
</organism>
<dbReference type="GO" id="GO:0005869">
    <property type="term" value="C:dynactin complex"/>
    <property type="evidence" value="ECO:0007669"/>
    <property type="project" value="InterPro"/>
</dbReference>
<dbReference type="EMBL" id="GL349490">
    <property type="protein sequence ID" value="KNC54485.1"/>
    <property type="molecule type" value="Genomic_DNA"/>
</dbReference>
<accession>A0A0L0DQD7</accession>
<name>A0A0L0DQD7_THETB</name>